<dbReference type="RefSeq" id="WP_003996766.1">
    <property type="nucleotide sequence ID" value="NZ_AMLP01000049.1"/>
</dbReference>
<accession>L8PNS7</accession>
<protein>
    <recommendedName>
        <fullName evidence="3">Oxidoreductase</fullName>
    </recommendedName>
</protein>
<evidence type="ECO:0008006" key="3">
    <source>
        <dbReference type="Google" id="ProtNLM"/>
    </source>
</evidence>
<evidence type="ECO:0000313" key="1">
    <source>
        <dbReference type="EMBL" id="ELS57683.1"/>
    </source>
</evidence>
<sequence>MSNSFRLGGDLDVNRRGFGAMRLPAKAGIALTPSEKDLADLA</sequence>
<dbReference type="AlphaFoldDB" id="L8PNS7"/>
<comment type="caution">
    <text evidence="1">The sequence shown here is derived from an EMBL/GenBank/DDBJ whole genome shotgun (WGS) entry which is preliminary data.</text>
</comment>
<dbReference type="EMBL" id="AMLP01000049">
    <property type="protein sequence ID" value="ELS57683.1"/>
    <property type="molecule type" value="Genomic_DNA"/>
</dbReference>
<proteinExistence type="predicted"/>
<dbReference type="PATRIC" id="fig|1160705.3.peg.1418"/>
<organism evidence="1 2">
    <name type="scientific">Streptomyces viridochromogenes Tue57</name>
    <dbReference type="NCBI Taxonomy" id="1160705"/>
    <lineage>
        <taxon>Bacteria</taxon>
        <taxon>Bacillati</taxon>
        <taxon>Actinomycetota</taxon>
        <taxon>Actinomycetes</taxon>
        <taxon>Kitasatosporales</taxon>
        <taxon>Streptomycetaceae</taxon>
        <taxon>Streptomyces</taxon>
    </lineage>
</organism>
<name>L8PNS7_STRVR</name>
<dbReference type="Proteomes" id="UP000011205">
    <property type="component" value="Unassembled WGS sequence"/>
</dbReference>
<evidence type="ECO:0000313" key="2">
    <source>
        <dbReference type="Proteomes" id="UP000011205"/>
    </source>
</evidence>
<gene>
    <name evidence="1" type="ORF">STVIR_1421</name>
</gene>
<reference evidence="1 2" key="1">
    <citation type="journal article" date="2013" name="Genome Announc.">
        <title>Draft Genome Sequence of Streptomyces viridochromogenes Strain Tu57, Producer of Avilamycin.</title>
        <authorList>
            <person name="Gruning B.A."/>
            <person name="Erxleben A."/>
            <person name="Hahnlein A."/>
            <person name="Gunther S."/>
        </authorList>
    </citation>
    <scope>NUCLEOTIDE SEQUENCE [LARGE SCALE GENOMIC DNA]</scope>
    <source>
        <strain evidence="1 2">Tue57</strain>
    </source>
</reference>